<evidence type="ECO:0000256" key="8">
    <source>
        <dbReference type="ARBA" id="ARBA00023145"/>
    </source>
</evidence>
<feature type="compositionally biased region" description="Acidic residues" evidence="13">
    <location>
        <begin position="90"/>
        <end position="126"/>
    </location>
</feature>
<name>A0A8J9YPQ6_BRALA</name>
<dbReference type="InterPro" id="IPR036375">
    <property type="entry name" value="Hemopexin-like_dom_sf"/>
</dbReference>
<dbReference type="SUPFAM" id="SSF50923">
    <property type="entry name" value="Hemopexin-like domain"/>
    <property type="match status" value="1"/>
</dbReference>
<dbReference type="SUPFAM" id="SSF47090">
    <property type="entry name" value="PGBD-like"/>
    <property type="match status" value="1"/>
</dbReference>
<evidence type="ECO:0000256" key="14">
    <source>
        <dbReference type="SAM" id="SignalP"/>
    </source>
</evidence>
<feature type="repeat" description="Hemopexin" evidence="12">
    <location>
        <begin position="764"/>
        <end position="814"/>
    </location>
</feature>
<feature type="binding site" evidence="10">
    <location>
        <position position="543"/>
    </location>
    <ligand>
        <name>Zn(2+)</name>
        <dbReference type="ChEBI" id="CHEBI:29105"/>
        <label>2</label>
        <note>catalytic</note>
    </ligand>
</feature>
<feature type="binding site" evidence="10">
    <location>
        <position position="768"/>
    </location>
    <ligand>
        <name>Ca(2+)</name>
        <dbReference type="ChEBI" id="CHEBI:29108"/>
        <label>4</label>
    </ligand>
</feature>
<evidence type="ECO:0000256" key="4">
    <source>
        <dbReference type="ARBA" id="ARBA00022737"/>
    </source>
</evidence>
<dbReference type="GO" id="GO:0031012">
    <property type="term" value="C:extracellular matrix"/>
    <property type="evidence" value="ECO:0007669"/>
    <property type="project" value="InterPro"/>
</dbReference>
<keyword evidence="7" id="KW-0482">Metalloprotease</keyword>
<keyword evidence="14" id="KW-0732">Signal</keyword>
<dbReference type="GO" id="GO:0006508">
    <property type="term" value="P:proteolysis"/>
    <property type="evidence" value="ECO:0007669"/>
    <property type="project" value="UniProtKB-KW"/>
</dbReference>
<organism evidence="16 17">
    <name type="scientific">Branchiostoma lanceolatum</name>
    <name type="common">Common lancelet</name>
    <name type="synonym">Amphioxus lanceolatum</name>
    <dbReference type="NCBI Taxonomy" id="7740"/>
    <lineage>
        <taxon>Eukaryota</taxon>
        <taxon>Metazoa</taxon>
        <taxon>Chordata</taxon>
        <taxon>Cephalochordata</taxon>
        <taxon>Leptocardii</taxon>
        <taxon>Amphioxiformes</taxon>
        <taxon>Branchiostomatidae</taxon>
        <taxon>Branchiostoma</taxon>
    </lineage>
</organism>
<dbReference type="PRINTS" id="PR00138">
    <property type="entry name" value="MATRIXIN"/>
</dbReference>
<dbReference type="Pfam" id="PF00413">
    <property type="entry name" value="Peptidase_M10"/>
    <property type="match status" value="1"/>
</dbReference>
<dbReference type="SUPFAM" id="SSF55486">
    <property type="entry name" value="Metalloproteases ('zincins'), catalytic domain"/>
    <property type="match status" value="1"/>
</dbReference>
<keyword evidence="4" id="KW-0677">Repeat</keyword>
<feature type="compositionally biased region" description="Acidic residues" evidence="13">
    <location>
        <begin position="137"/>
        <end position="250"/>
    </location>
</feature>
<comment type="cofactor">
    <cofactor evidence="10">
        <name>Zn(2+)</name>
        <dbReference type="ChEBI" id="CHEBI:29105"/>
    </cofactor>
    <text evidence="10">Binds 2 Zn(2+) ions per subunit.</text>
</comment>
<dbReference type="InterPro" id="IPR006026">
    <property type="entry name" value="Peptidase_Metallo"/>
</dbReference>
<keyword evidence="8" id="KW-0865">Zymogen</keyword>
<dbReference type="GO" id="GO:0005615">
    <property type="term" value="C:extracellular space"/>
    <property type="evidence" value="ECO:0007669"/>
    <property type="project" value="TreeGrafter"/>
</dbReference>
<gene>
    <name evidence="16" type="primary">MMP16</name>
    <name evidence="16" type="ORF">BLAG_LOCUS1499</name>
</gene>
<dbReference type="AlphaFoldDB" id="A0A8J9YPQ6"/>
<dbReference type="InterPro" id="IPR002477">
    <property type="entry name" value="Peptidoglycan-bd-like"/>
</dbReference>
<evidence type="ECO:0000256" key="13">
    <source>
        <dbReference type="SAM" id="MobiDB-lite"/>
    </source>
</evidence>
<feature type="binding site" evidence="10">
    <location>
        <position position="719"/>
    </location>
    <ligand>
        <name>Ca(2+)</name>
        <dbReference type="ChEBI" id="CHEBI:29108"/>
        <label>5</label>
    </ligand>
</feature>
<dbReference type="Gene3D" id="2.110.10.10">
    <property type="entry name" value="Hemopexin-like domain"/>
    <property type="match status" value="1"/>
</dbReference>
<feature type="binding site" evidence="10">
    <location>
        <position position="496"/>
    </location>
    <ligand>
        <name>Ca(2+)</name>
        <dbReference type="ChEBI" id="CHEBI:29108"/>
        <label>2</label>
    </ligand>
</feature>
<feature type="region of interest" description="Disordered" evidence="13">
    <location>
        <begin position="47"/>
        <end position="313"/>
    </location>
</feature>
<feature type="modified residue" description="Phosphotyrosine; by PKDCC" evidence="11">
    <location>
        <position position="703"/>
    </location>
</feature>
<feature type="binding site" evidence="10">
    <location>
        <position position="470"/>
    </location>
    <ligand>
        <name>Zn(2+)</name>
        <dbReference type="ChEBI" id="CHEBI:29105"/>
        <label>1</label>
    </ligand>
</feature>
<feature type="binding site" evidence="10">
    <location>
        <position position="477"/>
    </location>
    <ligand>
        <name>Ca(2+)</name>
        <dbReference type="ChEBI" id="CHEBI:29108"/>
        <label>3</label>
    </ligand>
</feature>
<evidence type="ECO:0000256" key="1">
    <source>
        <dbReference type="ARBA" id="ARBA00010370"/>
    </source>
</evidence>
<proteinExistence type="inferred from homology"/>
<dbReference type="GO" id="GO:0030198">
    <property type="term" value="P:extracellular matrix organization"/>
    <property type="evidence" value="ECO:0007669"/>
    <property type="project" value="TreeGrafter"/>
</dbReference>
<dbReference type="CDD" id="cd04278">
    <property type="entry name" value="ZnMc_MMP"/>
    <property type="match status" value="1"/>
</dbReference>
<feature type="binding site" evidence="10">
    <location>
        <position position="498"/>
    </location>
    <ligand>
        <name>Zn(2+)</name>
        <dbReference type="ChEBI" id="CHEBI:29105"/>
        <label>1</label>
    </ligand>
</feature>
<feature type="binding site" evidence="10">
    <location>
        <position position="535"/>
    </location>
    <ligand>
        <name>Zn(2+)</name>
        <dbReference type="ChEBI" id="CHEBI:29105"/>
        <label>2</label>
        <note>catalytic</note>
    </ligand>
</feature>
<feature type="binding site" evidence="10">
    <location>
        <position position="503"/>
    </location>
    <ligand>
        <name>Ca(2+)</name>
        <dbReference type="ChEBI" id="CHEBI:29108"/>
        <label>1</label>
    </ligand>
</feature>
<dbReference type="OrthoDB" id="406838at2759"/>
<feature type="compositionally biased region" description="Acidic residues" evidence="13">
    <location>
        <begin position="49"/>
        <end position="73"/>
    </location>
</feature>
<dbReference type="Pfam" id="PF01471">
    <property type="entry name" value="PG_binding_1"/>
    <property type="match status" value="1"/>
</dbReference>
<feature type="binding site" evidence="10">
    <location>
        <position position="503"/>
    </location>
    <ligand>
        <name>Ca(2+)</name>
        <dbReference type="ChEBI" id="CHEBI:29108"/>
        <label>3</label>
    </ligand>
</feature>
<feature type="binding site" evidence="10">
    <location>
        <position position="672"/>
    </location>
    <ligand>
        <name>Ca(2+)</name>
        <dbReference type="ChEBI" id="CHEBI:29108"/>
        <label>4</label>
    </ligand>
</feature>
<dbReference type="PANTHER" id="PTHR10201:SF331">
    <property type="entry name" value="MATRIX METALLOPROTEINASE-14-LIKE ISOFORM X1"/>
    <property type="match status" value="1"/>
</dbReference>
<feature type="region of interest" description="Disordered" evidence="13">
    <location>
        <begin position="564"/>
        <end position="618"/>
    </location>
</feature>
<keyword evidence="17" id="KW-1185">Reference proteome</keyword>
<feature type="binding site" evidence="10">
    <location>
        <position position="529"/>
    </location>
    <ligand>
        <name>Zn(2+)</name>
        <dbReference type="ChEBI" id="CHEBI:29105"/>
        <label>2</label>
        <note>catalytic</note>
    </ligand>
</feature>
<feature type="binding site" evidence="10">
    <location>
        <position position="625"/>
    </location>
    <ligand>
        <name>Ca(2+)</name>
        <dbReference type="ChEBI" id="CHEBI:29108"/>
        <label>4</label>
    </ligand>
</feature>
<protein>
    <submittedName>
        <fullName evidence="16">MMP16 protein</fullName>
    </submittedName>
</protein>
<feature type="binding site" evidence="10">
    <location>
        <position position="485"/>
    </location>
    <ligand>
        <name>Zn(2+)</name>
        <dbReference type="ChEBI" id="CHEBI:29105"/>
        <label>1</label>
    </ligand>
</feature>
<comment type="cofactor">
    <cofactor evidence="10">
        <name>Ca(2+)</name>
        <dbReference type="ChEBI" id="CHEBI:29108"/>
    </cofactor>
    <text evidence="10">Can bind about 5 Ca(2+) ions per subunit.</text>
</comment>
<keyword evidence="3 10" id="KW-0479">Metal-binding</keyword>
<evidence type="ECO:0000256" key="3">
    <source>
        <dbReference type="ARBA" id="ARBA00022723"/>
    </source>
</evidence>
<evidence type="ECO:0000259" key="15">
    <source>
        <dbReference type="SMART" id="SM00235"/>
    </source>
</evidence>
<feature type="binding site" evidence="10">
    <location>
        <position position="472"/>
    </location>
    <ligand>
        <name>Zn(2+)</name>
        <dbReference type="ChEBI" id="CHEBI:29105"/>
        <label>1</label>
    </ligand>
</feature>
<feature type="active site" evidence="9">
    <location>
        <position position="526"/>
    </location>
</feature>
<keyword evidence="6 10" id="KW-0862">Zinc</keyword>
<dbReference type="InterPro" id="IPR001818">
    <property type="entry name" value="Pept_M10_metallopeptidase"/>
</dbReference>
<feature type="binding site" description="in inhibited form" evidence="10">
    <location>
        <position position="391"/>
    </location>
    <ligand>
        <name>Zn(2+)</name>
        <dbReference type="ChEBI" id="CHEBI:29105"/>
        <label>2</label>
        <note>catalytic</note>
    </ligand>
</feature>
<dbReference type="CDD" id="cd00094">
    <property type="entry name" value="HX"/>
    <property type="match status" value="1"/>
</dbReference>
<keyword evidence="10" id="KW-0106">Calcium</keyword>
<evidence type="ECO:0000256" key="10">
    <source>
        <dbReference type="PIRSR" id="PIRSR621190-2"/>
    </source>
</evidence>
<dbReference type="InterPro" id="IPR036365">
    <property type="entry name" value="PGBD-like_sf"/>
</dbReference>
<dbReference type="FunFam" id="3.40.390.10:FF:000022">
    <property type="entry name" value="Matrix metalloproteinase 1, isoform C"/>
    <property type="match status" value="1"/>
</dbReference>
<accession>A0A8J9YPQ6</accession>
<feature type="repeat" description="Hemopexin" evidence="12">
    <location>
        <begin position="668"/>
        <end position="714"/>
    </location>
</feature>
<dbReference type="InterPro" id="IPR024079">
    <property type="entry name" value="MetalloPept_cat_dom_sf"/>
</dbReference>
<dbReference type="Proteomes" id="UP000838412">
    <property type="component" value="Chromosome 1"/>
</dbReference>
<feature type="signal peptide" evidence="14">
    <location>
        <begin position="1"/>
        <end position="20"/>
    </location>
</feature>
<feature type="binding site" evidence="10">
    <location>
        <position position="674"/>
    </location>
    <ligand>
        <name>Ca(2+)</name>
        <dbReference type="ChEBI" id="CHEBI:29108"/>
        <label>5</label>
    </ligand>
</feature>
<dbReference type="SMART" id="SM00120">
    <property type="entry name" value="HX"/>
    <property type="match status" value="4"/>
</dbReference>
<keyword evidence="5" id="KW-0378">Hydrolase</keyword>
<feature type="binding site" evidence="10">
    <location>
        <position position="478"/>
    </location>
    <ligand>
        <name>Ca(2+)</name>
        <dbReference type="ChEBI" id="CHEBI:29108"/>
        <label>3</label>
    </ligand>
</feature>
<dbReference type="Pfam" id="PF00045">
    <property type="entry name" value="Hemopexin"/>
    <property type="match status" value="4"/>
</dbReference>
<dbReference type="GO" id="GO:0030574">
    <property type="term" value="P:collagen catabolic process"/>
    <property type="evidence" value="ECO:0007669"/>
    <property type="project" value="TreeGrafter"/>
</dbReference>
<dbReference type="InterPro" id="IPR033739">
    <property type="entry name" value="M10A_MMP"/>
</dbReference>
<dbReference type="PANTHER" id="PTHR10201">
    <property type="entry name" value="MATRIX METALLOPROTEINASE"/>
    <property type="match status" value="1"/>
</dbReference>
<dbReference type="FunFam" id="2.110.10.10:FF:000007">
    <property type="entry name" value="stromelysin-3 isoform X2"/>
    <property type="match status" value="1"/>
</dbReference>
<evidence type="ECO:0000256" key="5">
    <source>
        <dbReference type="ARBA" id="ARBA00022801"/>
    </source>
</evidence>
<feature type="compositionally biased region" description="Pro residues" evidence="13">
    <location>
        <begin position="570"/>
        <end position="611"/>
    </location>
</feature>
<feature type="binding site" evidence="10">
    <location>
        <position position="425"/>
    </location>
    <ligand>
        <name>Ca(2+)</name>
        <dbReference type="ChEBI" id="CHEBI:29108"/>
        <label>1</label>
    </ligand>
</feature>
<dbReference type="Gene3D" id="3.40.390.10">
    <property type="entry name" value="Collagenase (Catalytic Domain)"/>
    <property type="match status" value="1"/>
</dbReference>
<feature type="compositionally biased region" description="Acidic residues" evidence="13">
    <location>
        <begin position="281"/>
        <end position="303"/>
    </location>
</feature>
<dbReference type="InterPro" id="IPR000585">
    <property type="entry name" value="Hemopexin-like_dom"/>
</dbReference>
<dbReference type="EMBL" id="OV696686">
    <property type="protein sequence ID" value="CAH1232317.1"/>
    <property type="molecule type" value="Genomic_DNA"/>
</dbReference>
<dbReference type="SMART" id="SM00235">
    <property type="entry name" value="ZnMc"/>
    <property type="match status" value="1"/>
</dbReference>
<evidence type="ECO:0000256" key="9">
    <source>
        <dbReference type="PIRSR" id="PIRSR621190-1"/>
    </source>
</evidence>
<keyword evidence="2" id="KW-0645">Protease</keyword>
<reference evidence="16" key="1">
    <citation type="submission" date="2022-01" db="EMBL/GenBank/DDBJ databases">
        <authorList>
            <person name="Braso-Vives M."/>
        </authorList>
    </citation>
    <scope>NUCLEOTIDE SEQUENCE</scope>
</reference>
<feature type="binding site" evidence="10">
    <location>
        <position position="460"/>
    </location>
    <ligand>
        <name>Ca(2+)</name>
        <dbReference type="ChEBI" id="CHEBI:29108"/>
        <label>2</label>
    </ligand>
</feature>
<evidence type="ECO:0000313" key="17">
    <source>
        <dbReference type="Proteomes" id="UP000838412"/>
    </source>
</evidence>
<evidence type="ECO:0000313" key="16">
    <source>
        <dbReference type="EMBL" id="CAH1232317.1"/>
    </source>
</evidence>
<evidence type="ECO:0000256" key="12">
    <source>
        <dbReference type="PROSITE-ProRule" id="PRU01011"/>
    </source>
</evidence>
<dbReference type="GO" id="GO:0008270">
    <property type="term" value="F:zinc ion binding"/>
    <property type="evidence" value="ECO:0007669"/>
    <property type="project" value="InterPro"/>
</dbReference>
<feature type="binding site" evidence="10">
    <location>
        <position position="500"/>
    </location>
    <ligand>
        <name>Ca(2+)</name>
        <dbReference type="ChEBI" id="CHEBI:29108"/>
        <label>3</label>
    </ligand>
</feature>
<evidence type="ECO:0000256" key="7">
    <source>
        <dbReference type="ARBA" id="ARBA00023049"/>
    </source>
</evidence>
<evidence type="ECO:0000256" key="6">
    <source>
        <dbReference type="ARBA" id="ARBA00022833"/>
    </source>
</evidence>
<feature type="binding site" evidence="10">
    <location>
        <position position="494"/>
    </location>
    <ligand>
        <name>Ca(2+)</name>
        <dbReference type="ChEBI" id="CHEBI:29108"/>
        <label>2</label>
    </ligand>
</feature>
<dbReference type="PROSITE" id="PS51642">
    <property type="entry name" value="HEMOPEXIN_2"/>
    <property type="match status" value="3"/>
</dbReference>
<sequence length="814" mass="90949">MRGILVVAVCLCVLSVPGHARPTRQPCRQRSAERASERAIFSDKIFVGDLEDLPEGEDGGGEEDELCEEDGDSSESKEFEEWGEGGWSESWEDMPGENWDGDIGEEFPEWGEESSEETSESNETDSSESNQTSEVNSESDETSDESSESSEMSDESDETSEDVSESDETSEVVSESDETSEDVSESDETSEDVSESDETSEDVSESDETSEVVSESDETSEDVSESDETSEDVSASDETSEDVSVSDETSEEGRPSSETDEESSESTEATGDVTASPGEENTAEETSPETPVDGDETEQDEEERSPMTRKAGRFDSISDNRFIIANLTDGMRYLRDFGWFEPDERFDMISDTKVLSPVMRRAITNFQKFAGIQETGELDDKTTEMMRRPRCGFADTGSKLASYTTLGSHWRKNDLTYRILNFTPDLPRADIERELKRALETWSEYTPLRFERLTGNTRSDIEISFASFGHGDGNSFDGPGSTLAHAYGPGNGIGGDSHFDESETWTINRGSSRPRGIDLHQVAAHEFGHALGLGHSQENLALMAPFYRYQSNFRLHRDDINGIQRLYGAPPRPTNRPPPPPEPTNRPPPPPEPTNRPPPPPPTLRPPPPPGGDRDAMTCSGAKFDAFARLANGSVYAFRGRYFWRLNSAGADPGYPLLIADVWEGLPADGIDAALYWPPNGRTYFFKGGQYWRFDGASPDSGYPRSIRLWRTVPNIDAALYYGEYRNTNRAYFYKGDQYWRYTQGNRRQDRGYPKALSAWRGFPDRLDAAIQWTNDVNYIFKGDQYWRLDDFTAVTDAANPPYPRSVAKYWMGC</sequence>
<feature type="compositionally biased region" description="Low complexity" evidence="13">
    <location>
        <begin position="127"/>
        <end position="136"/>
    </location>
</feature>
<evidence type="ECO:0000256" key="2">
    <source>
        <dbReference type="ARBA" id="ARBA00022670"/>
    </source>
</evidence>
<feature type="binding site" evidence="10">
    <location>
        <position position="525"/>
    </location>
    <ligand>
        <name>Zn(2+)</name>
        <dbReference type="ChEBI" id="CHEBI:29105"/>
        <label>2</label>
        <note>catalytic</note>
    </ligand>
</feature>
<feature type="chain" id="PRO_5035427714" evidence="14">
    <location>
        <begin position="21"/>
        <end position="814"/>
    </location>
</feature>
<feature type="repeat" description="Hemopexin" evidence="12">
    <location>
        <begin position="621"/>
        <end position="666"/>
    </location>
</feature>
<feature type="domain" description="Peptidase metallopeptidase" evidence="15">
    <location>
        <begin position="406"/>
        <end position="569"/>
    </location>
</feature>
<comment type="similarity">
    <text evidence="1">Belongs to the peptidase M10A family.</text>
</comment>
<dbReference type="GO" id="GO:0004222">
    <property type="term" value="F:metalloendopeptidase activity"/>
    <property type="evidence" value="ECO:0007669"/>
    <property type="project" value="InterPro"/>
</dbReference>
<dbReference type="InterPro" id="IPR021190">
    <property type="entry name" value="Pept_M10A"/>
</dbReference>
<evidence type="ECO:0000256" key="11">
    <source>
        <dbReference type="PIRSR" id="PIRSR621190-4"/>
    </source>
</evidence>
<dbReference type="InterPro" id="IPR018487">
    <property type="entry name" value="Hemopexin-like_repeat"/>
</dbReference>